<evidence type="ECO:0000313" key="15">
    <source>
        <dbReference type="Proteomes" id="UP000323646"/>
    </source>
</evidence>
<accession>A0A5D6WD87</accession>
<evidence type="ECO:0000256" key="6">
    <source>
        <dbReference type="ARBA" id="ARBA00023239"/>
    </source>
</evidence>
<comment type="pathway">
    <text evidence="2 9 12">Pyrimidine metabolism; UMP biosynthesis via de novo pathway; UMP from orotate: step 2/2.</text>
</comment>
<evidence type="ECO:0000313" key="14">
    <source>
        <dbReference type="EMBL" id="TYZ24808.1"/>
    </source>
</evidence>
<feature type="binding site" evidence="9 11">
    <location>
        <position position="33"/>
    </location>
    <ligand>
        <name>substrate</name>
    </ligand>
</feature>
<reference evidence="14 15" key="1">
    <citation type="submission" date="2019-08" db="EMBL/GenBank/DDBJ databases">
        <title>Selenomonas sp. mPRGC5 and Selenomonas sp. mPRGC8 isolated from ruminal fluid of dairy goat (Capra hircus).</title>
        <authorList>
            <person name="Poothong S."/>
            <person name="Nuengjamnong C."/>
            <person name="Tanasupawat S."/>
        </authorList>
    </citation>
    <scope>NUCLEOTIDE SEQUENCE [LARGE SCALE GENOMIC DNA]</scope>
    <source>
        <strain evidence="15">mPRGC5</strain>
    </source>
</reference>
<keyword evidence="15" id="KW-1185">Reference proteome</keyword>
<name>A0A5D6WD87_9FIRM</name>
<dbReference type="InterPro" id="IPR013785">
    <property type="entry name" value="Aldolase_TIM"/>
</dbReference>
<organism evidence="14 15">
    <name type="scientific">Selenomonas ruminis</name>
    <dbReference type="NCBI Taxonomy" id="2593411"/>
    <lineage>
        <taxon>Bacteria</taxon>
        <taxon>Bacillati</taxon>
        <taxon>Bacillota</taxon>
        <taxon>Negativicutes</taxon>
        <taxon>Selenomonadales</taxon>
        <taxon>Selenomonadaceae</taxon>
        <taxon>Selenomonas</taxon>
    </lineage>
</organism>
<feature type="binding site" evidence="9 11">
    <location>
        <position position="11"/>
    </location>
    <ligand>
        <name>substrate</name>
    </ligand>
</feature>
<dbReference type="Gene3D" id="3.20.20.70">
    <property type="entry name" value="Aldolase class I"/>
    <property type="match status" value="1"/>
</dbReference>
<evidence type="ECO:0000256" key="8">
    <source>
        <dbReference type="ARBA" id="ARBA00061012"/>
    </source>
</evidence>
<gene>
    <name evidence="9 14" type="primary">pyrF</name>
    <name evidence="14" type="ORF">FZ040_01850</name>
</gene>
<dbReference type="GO" id="GO:0044205">
    <property type="term" value="P:'de novo' UMP biosynthetic process"/>
    <property type="evidence" value="ECO:0007669"/>
    <property type="project" value="UniProtKB-UniRule"/>
</dbReference>
<dbReference type="GO" id="GO:0006207">
    <property type="term" value="P:'de novo' pyrimidine nucleobase biosynthetic process"/>
    <property type="evidence" value="ECO:0007669"/>
    <property type="project" value="InterPro"/>
</dbReference>
<dbReference type="EC" id="4.1.1.23" evidence="9"/>
<keyword evidence="4 9" id="KW-0210">Decarboxylase</keyword>
<evidence type="ECO:0000256" key="5">
    <source>
        <dbReference type="ARBA" id="ARBA00022975"/>
    </source>
</evidence>
<feature type="binding site" evidence="9 11">
    <location>
        <position position="194"/>
    </location>
    <ligand>
        <name>substrate</name>
    </ligand>
</feature>
<dbReference type="InterPro" id="IPR001754">
    <property type="entry name" value="OMPdeCOase_dom"/>
</dbReference>
<dbReference type="Proteomes" id="UP000323646">
    <property type="component" value="Unassembled WGS sequence"/>
</dbReference>
<feature type="active site" description="For OMPdecase activity" evidence="10">
    <location>
        <position position="65"/>
    </location>
</feature>
<evidence type="ECO:0000256" key="3">
    <source>
        <dbReference type="ARBA" id="ARBA00011738"/>
    </source>
</evidence>
<feature type="domain" description="Orotidine 5'-phosphate decarboxylase" evidence="13">
    <location>
        <begin position="5"/>
        <end position="230"/>
    </location>
</feature>
<feature type="binding site" evidence="9 11">
    <location>
        <position position="124"/>
    </location>
    <ligand>
        <name>substrate</name>
    </ligand>
</feature>
<dbReference type="Pfam" id="PF00215">
    <property type="entry name" value="OMPdecase"/>
    <property type="match status" value="1"/>
</dbReference>
<evidence type="ECO:0000259" key="13">
    <source>
        <dbReference type="SMART" id="SM00934"/>
    </source>
</evidence>
<dbReference type="NCBIfam" id="TIGR01740">
    <property type="entry name" value="pyrF"/>
    <property type="match status" value="1"/>
</dbReference>
<dbReference type="FunFam" id="3.20.20.70:FF:000015">
    <property type="entry name" value="Orotidine 5'-phosphate decarboxylase"/>
    <property type="match status" value="1"/>
</dbReference>
<dbReference type="AlphaFoldDB" id="A0A5D6WD87"/>
<dbReference type="PANTHER" id="PTHR32119">
    <property type="entry name" value="OROTIDINE 5'-PHOSPHATE DECARBOXYLASE"/>
    <property type="match status" value="1"/>
</dbReference>
<comment type="function">
    <text evidence="1 9">Catalyzes the decarboxylation of orotidine 5'-monophosphate (OMP) to uridine 5'-monophosphate (UMP).</text>
</comment>
<feature type="active site" description="For OMPdecase activity" evidence="10">
    <location>
        <position position="62"/>
    </location>
</feature>
<feature type="binding site" evidence="9 11">
    <location>
        <position position="185"/>
    </location>
    <ligand>
        <name>substrate</name>
    </ligand>
</feature>
<dbReference type="InterPro" id="IPR014732">
    <property type="entry name" value="OMPdecase"/>
</dbReference>
<evidence type="ECO:0000256" key="7">
    <source>
        <dbReference type="ARBA" id="ARBA00049157"/>
    </source>
</evidence>
<dbReference type="GO" id="GO:0004590">
    <property type="term" value="F:orotidine-5'-phosphate decarboxylase activity"/>
    <property type="evidence" value="ECO:0007669"/>
    <property type="project" value="UniProtKB-UniRule"/>
</dbReference>
<dbReference type="CDD" id="cd04725">
    <property type="entry name" value="OMP_decarboxylase_like"/>
    <property type="match status" value="1"/>
</dbReference>
<comment type="caution">
    <text evidence="14">The sequence shown here is derived from an EMBL/GenBank/DDBJ whole genome shotgun (WGS) entry which is preliminary data.</text>
</comment>
<keyword evidence="6 9" id="KW-0456">Lyase</keyword>
<feature type="active site" description="Proton donor" evidence="9">
    <location>
        <position position="62"/>
    </location>
</feature>
<evidence type="ECO:0000256" key="12">
    <source>
        <dbReference type="RuleBase" id="RU000512"/>
    </source>
</evidence>
<dbReference type="PROSITE" id="PS00156">
    <property type="entry name" value="OMPDECASE"/>
    <property type="match status" value="1"/>
</dbReference>
<protein>
    <recommendedName>
        <fullName evidence="9">Orotidine 5'-phosphate decarboxylase</fullName>
        <ecNumber evidence="9">4.1.1.23</ecNumber>
    </recommendedName>
    <alternativeName>
        <fullName evidence="9">OMP decarboxylase</fullName>
        <shortName evidence="9">OMPDCase</shortName>
        <shortName evidence="9">OMPdecase</shortName>
    </alternativeName>
</protein>
<evidence type="ECO:0000256" key="9">
    <source>
        <dbReference type="HAMAP-Rule" id="MF_01200"/>
    </source>
</evidence>
<comment type="similarity">
    <text evidence="8 9">Belongs to the OMP decarboxylase family. Type 1 subfamily.</text>
</comment>
<dbReference type="InterPro" id="IPR018089">
    <property type="entry name" value="OMPdecase_AS"/>
</dbReference>
<dbReference type="InterPro" id="IPR047596">
    <property type="entry name" value="OMPdecase_bac"/>
</dbReference>
<dbReference type="GO" id="GO:0005829">
    <property type="term" value="C:cytosol"/>
    <property type="evidence" value="ECO:0007669"/>
    <property type="project" value="TreeGrafter"/>
</dbReference>
<evidence type="ECO:0000256" key="1">
    <source>
        <dbReference type="ARBA" id="ARBA00002356"/>
    </source>
</evidence>
<comment type="catalytic activity">
    <reaction evidence="7 9 12">
        <text>orotidine 5'-phosphate + H(+) = UMP + CO2</text>
        <dbReference type="Rhea" id="RHEA:11596"/>
        <dbReference type="ChEBI" id="CHEBI:15378"/>
        <dbReference type="ChEBI" id="CHEBI:16526"/>
        <dbReference type="ChEBI" id="CHEBI:57538"/>
        <dbReference type="ChEBI" id="CHEBI:57865"/>
        <dbReference type="EC" id="4.1.1.23"/>
    </reaction>
</comment>
<evidence type="ECO:0000256" key="11">
    <source>
        <dbReference type="PIRSR" id="PIRSR614732-2"/>
    </source>
</evidence>
<dbReference type="EMBL" id="VTOY01000001">
    <property type="protein sequence ID" value="TYZ24808.1"/>
    <property type="molecule type" value="Genomic_DNA"/>
</dbReference>
<feature type="binding site" evidence="9 11">
    <location>
        <position position="215"/>
    </location>
    <ligand>
        <name>substrate</name>
    </ligand>
</feature>
<evidence type="ECO:0000256" key="4">
    <source>
        <dbReference type="ARBA" id="ARBA00022793"/>
    </source>
</evidence>
<feature type="binding site" evidence="9">
    <location>
        <begin position="60"/>
        <end position="69"/>
    </location>
    <ligand>
        <name>substrate</name>
    </ligand>
</feature>
<dbReference type="NCBIfam" id="NF001273">
    <property type="entry name" value="PRK00230.1"/>
    <property type="match status" value="1"/>
</dbReference>
<keyword evidence="5 9" id="KW-0665">Pyrimidine biosynthesis</keyword>
<feature type="active site" description="For OMPdecase activity" evidence="10">
    <location>
        <position position="60"/>
    </location>
</feature>
<dbReference type="RefSeq" id="WP_149170431.1">
    <property type="nucleotide sequence ID" value="NZ_VTOY01000001.1"/>
</dbReference>
<evidence type="ECO:0000256" key="10">
    <source>
        <dbReference type="PIRSR" id="PIRSR614732-1"/>
    </source>
</evidence>
<evidence type="ECO:0000256" key="2">
    <source>
        <dbReference type="ARBA" id="ARBA00004861"/>
    </source>
</evidence>
<comment type="subunit">
    <text evidence="3 9">Homodimer.</text>
</comment>
<dbReference type="OrthoDB" id="9806203at2"/>
<proteinExistence type="inferred from homology"/>
<dbReference type="HAMAP" id="MF_01200_B">
    <property type="entry name" value="OMPdecase_type1_B"/>
    <property type="match status" value="1"/>
</dbReference>
<sequence>MADERLIAALDFHTLEDVKELVNTLGDSVSYYKVGMELFYSVGSEVVTWLRGEGKEVFLDLKLHDIPNTVASGLCSLMDLGASILNVHASGGYTMMKTAADRLHEEAAKRGIACPKLIAVTVLTSINQEDWEGLGHELQIKSAVVRYAKLAKKAGLDGVVASPQEAALIREACGPDFLIVTPGVRPAGASADDQSRIATPAKALEAGASHLVIGRPIRAAKDPKAAAEAILKEMESVR</sequence>
<dbReference type="UniPathway" id="UPA00070">
    <property type="reaction ID" value="UER00120"/>
</dbReference>
<feature type="binding site" evidence="9 11">
    <location>
        <position position="214"/>
    </location>
    <ligand>
        <name>substrate</name>
    </ligand>
</feature>
<dbReference type="SUPFAM" id="SSF51366">
    <property type="entry name" value="Ribulose-phoshate binding barrel"/>
    <property type="match status" value="1"/>
</dbReference>
<dbReference type="SMART" id="SM00934">
    <property type="entry name" value="OMPdecase"/>
    <property type="match status" value="1"/>
</dbReference>
<dbReference type="PANTHER" id="PTHR32119:SF2">
    <property type="entry name" value="OROTIDINE 5'-PHOSPHATE DECARBOXYLASE"/>
    <property type="match status" value="1"/>
</dbReference>
<dbReference type="InterPro" id="IPR011060">
    <property type="entry name" value="RibuloseP-bd_barrel"/>
</dbReference>